<dbReference type="InterPro" id="IPR036634">
    <property type="entry name" value="PRD_sf"/>
</dbReference>
<dbReference type="PROSITE" id="PS51094">
    <property type="entry name" value="PTS_EIIA_TYPE_2"/>
    <property type="match status" value="1"/>
</dbReference>
<dbReference type="Gene3D" id="1.10.1790.10">
    <property type="entry name" value="PRD domain"/>
    <property type="match status" value="1"/>
</dbReference>
<feature type="domain" description="PTS EIIB type-2" evidence="4">
    <location>
        <begin position="65"/>
        <end position="153"/>
    </location>
</feature>
<dbReference type="PANTHER" id="PTHR30185">
    <property type="entry name" value="CRYPTIC BETA-GLUCOSIDE BGL OPERON ANTITERMINATOR"/>
    <property type="match status" value="1"/>
</dbReference>
<name>A0A1I3AYT5_9LACT</name>
<evidence type="ECO:0000313" key="6">
    <source>
        <dbReference type="EMBL" id="SFH55278.1"/>
    </source>
</evidence>
<evidence type="ECO:0000259" key="3">
    <source>
        <dbReference type="PROSITE" id="PS51094"/>
    </source>
</evidence>
<dbReference type="Gene3D" id="3.40.930.10">
    <property type="entry name" value="Mannitol-specific EII, Chain A"/>
    <property type="match status" value="1"/>
</dbReference>
<evidence type="ECO:0000256" key="2">
    <source>
        <dbReference type="ARBA" id="ARBA00022737"/>
    </source>
</evidence>
<dbReference type="Pfam" id="PF00359">
    <property type="entry name" value="PTS_EIIA_2"/>
    <property type="match status" value="1"/>
</dbReference>
<dbReference type="SUPFAM" id="SSF55804">
    <property type="entry name" value="Phoshotransferase/anion transport protein"/>
    <property type="match status" value="1"/>
</dbReference>
<dbReference type="InterPro" id="IPR002178">
    <property type="entry name" value="PTS_EIIA_type-2_dom"/>
</dbReference>
<dbReference type="GO" id="GO:0009401">
    <property type="term" value="P:phosphoenolpyruvate-dependent sugar phosphotransferase system"/>
    <property type="evidence" value="ECO:0007669"/>
    <property type="project" value="InterPro"/>
</dbReference>
<dbReference type="PROSITE" id="PS51372">
    <property type="entry name" value="PRD_2"/>
    <property type="match status" value="1"/>
</dbReference>
<dbReference type="EMBL" id="FOQE01000002">
    <property type="protein sequence ID" value="SFH55278.1"/>
    <property type="molecule type" value="Genomic_DNA"/>
</dbReference>
<dbReference type="InterPro" id="IPR036095">
    <property type="entry name" value="PTS_EIIB-like_sf"/>
</dbReference>
<dbReference type="Proteomes" id="UP000198668">
    <property type="component" value="Unassembled WGS sequence"/>
</dbReference>
<proteinExistence type="predicted"/>
<dbReference type="InterPro" id="IPR013011">
    <property type="entry name" value="PTS_EIIB_2"/>
</dbReference>
<evidence type="ECO:0000256" key="1">
    <source>
        <dbReference type="ARBA" id="ARBA00022679"/>
    </source>
</evidence>
<organism evidence="6 7">
    <name type="scientific">Pisciglobus halotolerans</name>
    <dbReference type="NCBI Taxonomy" id="745365"/>
    <lineage>
        <taxon>Bacteria</taxon>
        <taxon>Bacillati</taxon>
        <taxon>Bacillota</taxon>
        <taxon>Bacilli</taxon>
        <taxon>Lactobacillales</taxon>
        <taxon>Carnobacteriaceae</taxon>
    </lineage>
</organism>
<accession>A0A1I3AYT5</accession>
<sequence>MKENISIRNAYKNEIRKAFIQSYEISKDFVSQISKIYHVKFTSDEISYIALHIQSFLERKRNRKVNVLLVCASGLGTSKLLKQRIKFAFGDTIQIDNVLGINELNSTHADRLIISTIPIKDKRFKSITVSPIISEKDLRKIDDYVLPRNKGKAFVNLTNEKNFFISYSDDQNQNDVLKLITDNLVYYEQAKKGIYESAIQREELSSTVLDHYVAMPHSTIEFIKRPSISIFINANGINWNGEKVKIIFFFGINQEVLDNLDDIYKYFNDLISNRLILNRITKVSSYQELIDILKEL</sequence>
<dbReference type="CDD" id="cd05568">
    <property type="entry name" value="PTS_IIB_bgl_like"/>
    <property type="match status" value="1"/>
</dbReference>
<reference evidence="6 7" key="1">
    <citation type="submission" date="2016-10" db="EMBL/GenBank/DDBJ databases">
        <authorList>
            <person name="de Groot N.N."/>
        </authorList>
    </citation>
    <scope>NUCLEOTIDE SEQUENCE [LARGE SCALE GENOMIC DNA]</scope>
    <source>
        <strain evidence="6 7">DSM 27630</strain>
    </source>
</reference>
<dbReference type="AlphaFoldDB" id="A0A1I3AYT5"/>
<dbReference type="GO" id="GO:0006355">
    <property type="term" value="P:regulation of DNA-templated transcription"/>
    <property type="evidence" value="ECO:0007669"/>
    <property type="project" value="InterPro"/>
</dbReference>
<dbReference type="Gene3D" id="3.40.50.2300">
    <property type="match status" value="1"/>
</dbReference>
<evidence type="ECO:0000259" key="4">
    <source>
        <dbReference type="PROSITE" id="PS51099"/>
    </source>
</evidence>
<keyword evidence="1 6" id="KW-0808">Transferase</keyword>
<feature type="domain" description="PRD" evidence="5">
    <location>
        <begin position="1"/>
        <end position="63"/>
    </location>
</feature>
<dbReference type="InterPro" id="IPR016152">
    <property type="entry name" value="PTrfase/Anion_transptr"/>
</dbReference>
<dbReference type="PROSITE" id="PS51099">
    <property type="entry name" value="PTS_EIIB_TYPE_2"/>
    <property type="match status" value="1"/>
</dbReference>
<keyword evidence="7" id="KW-1185">Reference proteome</keyword>
<dbReference type="InterPro" id="IPR011608">
    <property type="entry name" value="PRD"/>
</dbReference>
<evidence type="ECO:0000259" key="5">
    <source>
        <dbReference type="PROSITE" id="PS51372"/>
    </source>
</evidence>
<gene>
    <name evidence="6" type="ORF">SAMN04489868_102142</name>
</gene>
<dbReference type="GO" id="GO:0008982">
    <property type="term" value="F:protein-N(PI)-phosphohistidine-sugar phosphotransferase activity"/>
    <property type="evidence" value="ECO:0007669"/>
    <property type="project" value="InterPro"/>
</dbReference>
<dbReference type="InterPro" id="IPR050661">
    <property type="entry name" value="BglG_antiterminators"/>
</dbReference>
<protein>
    <submittedName>
        <fullName evidence="6">Phosphotransferase system mannitol/fructose-specific IIA domain (Ntr-type)</fullName>
    </submittedName>
</protein>
<evidence type="ECO:0000313" key="7">
    <source>
        <dbReference type="Proteomes" id="UP000198668"/>
    </source>
</evidence>
<keyword evidence="2" id="KW-0677">Repeat</keyword>
<feature type="domain" description="PTS EIIA type-2" evidence="3">
    <location>
        <begin position="156"/>
        <end position="296"/>
    </location>
</feature>
<dbReference type="SUPFAM" id="SSF52794">
    <property type="entry name" value="PTS system IIB component-like"/>
    <property type="match status" value="1"/>
</dbReference>
<dbReference type="SUPFAM" id="SSF63520">
    <property type="entry name" value="PTS-regulatory domain, PRD"/>
    <property type="match status" value="1"/>
</dbReference>
<dbReference type="Pfam" id="PF00874">
    <property type="entry name" value="PRD"/>
    <property type="match status" value="1"/>
</dbReference>
<dbReference type="PANTHER" id="PTHR30185:SF13">
    <property type="entry name" value="LICABCH OPERON REGULATOR-RELATED"/>
    <property type="match status" value="1"/>
</dbReference>